<evidence type="ECO:0000256" key="4">
    <source>
        <dbReference type="ARBA" id="ARBA00023242"/>
    </source>
</evidence>
<dbReference type="GO" id="GO:0000978">
    <property type="term" value="F:RNA polymerase II cis-regulatory region sequence-specific DNA binding"/>
    <property type="evidence" value="ECO:0007669"/>
    <property type="project" value="TreeGrafter"/>
</dbReference>
<evidence type="ECO:0000256" key="3">
    <source>
        <dbReference type="ARBA" id="ARBA00023155"/>
    </source>
</evidence>
<evidence type="ECO:0000313" key="10">
    <source>
        <dbReference type="EMBL" id="JAS23492.1"/>
    </source>
</evidence>
<dbReference type="InterPro" id="IPR020479">
    <property type="entry name" value="HD_metazoa"/>
</dbReference>
<dbReference type="Gene3D" id="1.10.10.60">
    <property type="entry name" value="Homeodomain-like"/>
    <property type="match status" value="1"/>
</dbReference>
<evidence type="ECO:0000313" key="9">
    <source>
        <dbReference type="EMBL" id="JAS21376.1"/>
    </source>
</evidence>
<dbReference type="PANTHER" id="PTHR24339">
    <property type="entry name" value="HOMEOBOX PROTEIN EMX-RELATED"/>
    <property type="match status" value="1"/>
</dbReference>
<dbReference type="PROSITE" id="PS50071">
    <property type="entry name" value="HOMEOBOX_2"/>
    <property type="match status" value="1"/>
</dbReference>
<dbReference type="InterPro" id="IPR017970">
    <property type="entry name" value="Homeobox_CS"/>
</dbReference>
<dbReference type="EMBL" id="GEDC01015922">
    <property type="protein sequence ID" value="JAS21376.1"/>
    <property type="molecule type" value="Transcribed_RNA"/>
</dbReference>
<evidence type="ECO:0000256" key="6">
    <source>
        <dbReference type="RuleBase" id="RU000682"/>
    </source>
</evidence>
<name>A0A1B6DCW8_9HEMI</name>
<dbReference type="PRINTS" id="PR00024">
    <property type="entry name" value="HOMEOBOX"/>
</dbReference>
<dbReference type="InterPro" id="IPR050877">
    <property type="entry name" value="EMX-VAX-Noto_Homeobox_TFs"/>
</dbReference>
<evidence type="ECO:0000259" key="8">
    <source>
        <dbReference type="PROSITE" id="PS50071"/>
    </source>
</evidence>
<dbReference type="GO" id="GO:0030182">
    <property type="term" value="P:neuron differentiation"/>
    <property type="evidence" value="ECO:0007669"/>
    <property type="project" value="TreeGrafter"/>
</dbReference>
<keyword evidence="3 5" id="KW-0371">Homeobox</keyword>
<organism evidence="10">
    <name type="scientific">Clastoptera arizonana</name>
    <name type="common">Arizona spittle bug</name>
    <dbReference type="NCBI Taxonomy" id="38151"/>
    <lineage>
        <taxon>Eukaryota</taxon>
        <taxon>Metazoa</taxon>
        <taxon>Ecdysozoa</taxon>
        <taxon>Arthropoda</taxon>
        <taxon>Hexapoda</taxon>
        <taxon>Insecta</taxon>
        <taxon>Pterygota</taxon>
        <taxon>Neoptera</taxon>
        <taxon>Paraneoptera</taxon>
        <taxon>Hemiptera</taxon>
        <taxon>Auchenorrhyncha</taxon>
        <taxon>Cercopoidea</taxon>
        <taxon>Clastopteridae</taxon>
        <taxon>Clastoptera</taxon>
    </lineage>
</organism>
<dbReference type="Pfam" id="PF00046">
    <property type="entry name" value="Homeodomain"/>
    <property type="match status" value="1"/>
</dbReference>
<dbReference type="PROSITE" id="PS00027">
    <property type="entry name" value="HOMEOBOX_1"/>
    <property type="match status" value="1"/>
</dbReference>
<feature type="region of interest" description="Disordered" evidence="7">
    <location>
        <begin position="53"/>
        <end position="104"/>
    </location>
</feature>
<sequence length="250" mass="28696">METDCDLPKVNHPFSIDRILSPPLKSQPHTDSTDIRISISRFQLNSDVSVSQADSSNDWVESDETDNAQEPVTTSSDTGLSDHLEEPDDFLSEDKDKHLNRKKRPRTAFTNAQIKSLEEEFERSKYLSVNKRLQLSKSLLLSETQIKIWFQNRRTKWKRKYSNDLELLAQQYYSSMGVIAPRPIFLGDRLWFFNCPNMSVPTISSGFLGLVDPAHLPQAVSNANYRTSCDAIYQHHMTPGSRRPDEYPNT</sequence>
<dbReference type="CDD" id="cd00086">
    <property type="entry name" value="homeodomain"/>
    <property type="match status" value="1"/>
</dbReference>
<dbReference type="GO" id="GO:0000981">
    <property type="term" value="F:DNA-binding transcription factor activity, RNA polymerase II-specific"/>
    <property type="evidence" value="ECO:0007669"/>
    <property type="project" value="InterPro"/>
</dbReference>
<dbReference type="SUPFAM" id="SSF46689">
    <property type="entry name" value="Homeodomain-like"/>
    <property type="match status" value="1"/>
</dbReference>
<keyword evidence="2 5" id="KW-0238">DNA-binding</keyword>
<keyword evidence="4 5" id="KW-0539">Nucleus</keyword>
<dbReference type="SMART" id="SM00389">
    <property type="entry name" value="HOX"/>
    <property type="match status" value="1"/>
</dbReference>
<reference evidence="10" key="1">
    <citation type="submission" date="2015-12" db="EMBL/GenBank/DDBJ databases">
        <title>De novo transcriptome assembly of four potential Pierce s Disease insect vectors from Arizona vineyards.</title>
        <authorList>
            <person name="Tassone E.E."/>
        </authorList>
    </citation>
    <scope>NUCLEOTIDE SEQUENCE</scope>
</reference>
<dbReference type="GO" id="GO:0007420">
    <property type="term" value="P:brain development"/>
    <property type="evidence" value="ECO:0007669"/>
    <property type="project" value="TreeGrafter"/>
</dbReference>
<evidence type="ECO:0000256" key="1">
    <source>
        <dbReference type="ARBA" id="ARBA00004123"/>
    </source>
</evidence>
<dbReference type="InterPro" id="IPR001356">
    <property type="entry name" value="HD"/>
</dbReference>
<accession>A0A1B6DCW8</accession>
<dbReference type="AlphaFoldDB" id="A0A1B6DCW8"/>
<gene>
    <name evidence="10" type="ORF">g.3717</name>
    <name evidence="9" type="ORF">g.3718</name>
</gene>
<dbReference type="GO" id="GO:0005634">
    <property type="term" value="C:nucleus"/>
    <property type="evidence" value="ECO:0007669"/>
    <property type="project" value="UniProtKB-SubCell"/>
</dbReference>
<feature type="compositionally biased region" description="Polar residues" evidence="7">
    <location>
        <begin position="68"/>
        <end position="79"/>
    </location>
</feature>
<protein>
    <recommendedName>
        <fullName evidence="8">Homeobox domain-containing protein</fullName>
    </recommendedName>
</protein>
<evidence type="ECO:0000256" key="5">
    <source>
        <dbReference type="PROSITE-ProRule" id="PRU00108"/>
    </source>
</evidence>
<comment type="subcellular location">
    <subcellularLocation>
        <location evidence="1 5 6">Nucleus</location>
    </subcellularLocation>
</comment>
<dbReference type="EMBL" id="GEDC01013806">
    <property type="protein sequence ID" value="JAS23492.1"/>
    <property type="molecule type" value="Transcribed_RNA"/>
</dbReference>
<feature type="domain" description="Homeobox" evidence="8">
    <location>
        <begin position="100"/>
        <end position="160"/>
    </location>
</feature>
<feature type="DNA-binding region" description="Homeobox" evidence="5">
    <location>
        <begin position="102"/>
        <end position="161"/>
    </location>
</feature>
<dbReference type="InterPro" id="IPR009057">
    <property type="entry name" value="Homeodomain-like_sf"/>
</dbReference>
<evidence type="ECO:0000256" key="7">
    <source>
        <dbReference type="SAM" id="MobiDB-lite"/>
    </source>
</evidence>
<proteinExistence type="predicted"/>
<dbReference type="PANTHER" id="PTHR24339:SF30">
    <property type="entry name" value="LATERAL MUSCLES SCARCER, ISOFORM B"/>
    <property type="match status" value="1"/>
</dbReference>
<feature type="region of interest" description="Disordered" evidence="7">
    <location>
        <begin position="1"/>
        <end position="31"/>
    </location>
</feature>
<evidence type="ECO:0000256" key="2">
    <source>
        <dbReference type="ARBA" id="ARBA00023125"/>
    </source>
</evidence>